<accession>A0AA36DDU1</accession>
<evidence type="ECO:0000256" key="6">
    <source>
        <dbReference type="ARBA" id="ARBA00047899"/>
    </source>
</evidence>
<dbReference type="PROSITE" id="PS50011">
    <property type="entry name" value="PROTEIN_KINASE_DOM"/>
    <property type="match status" value="1"/>
</dbReference>
<feature type="compositionally biased region" description="Basic and acidic residues" evidence="8">
    <location>
        <begin position="106"/>
        <end position="120"/>
    </location>
</feature>
<dbReference type="GO" id="GO:0004674">
    <property type="term" value="F:protein serine/threonine kinase activity"/>
    <property type="evidence" value="ECO:0007669"/>
    <property type="project" value="UniProtKB-KW"/>
</dbReference>
<dbReference type="Gene3D" id="1.10.510.10">
    <property type="entry name" value="Transferase(Phosphotransferase) domain 1"/>
    <property type="match status" value="1"/>
</dbReference>
<evidence type="ECO:0000256" key="2">
    <source>
        <dbReference type="ARBA" id="ARBA00022679"/>
    </source>
</evidence>
<comment type="caution">
    <text evidence="10">The sequence shown here is derived from an EMBL/GenBank/DDBJ whole genome shotgun (WGS) entry which is preliminary data.</text>
</comment>
<evidence type="ECO:0000256" key="1">
    <source>
        <dbReference type="ARBA" id="ARBA00022527"/>
    </source>
</evidence>
<evidence type="ECO:0000256" key="8">
    <source>
        <dbReference type="SAM" id="MobiDB-lite"/>
    </source>
</evidence>
<evidence type="ECO:0000313" key="10">
    <source>
        <dbReference type="EMBL" id="CAJ0584876.1"/>
    </source>
</evidence>
<sequence length="129" mass="14972">MCGTMDYLPPEMIIGNKHTDKVDLWSLGVLCYEFLVGSPPFESDETQLTYKKIRNVDYKFPSSISAGARDLIRKLLVFKPTDRLTLEGVKEHEWVKSHVRARRVERRGDRSKETSHDHSSSNRTDYNNQ</sequence>
<keyword evidence="11" id="KW-1185">Reference proteome</keyword>
<evidence type="ECO:0000256" key="7">
    <source>
        <dbReference type="ARBA" id="ARBA00048679"/>
    </source>
</evidence>
<evidence type="ECO:0000256" key="3">
    <source>
        <dbReference type="ARBA" id="ARBA00022741"/>
    </source>
</evidence>
<comment type="catalytic activity">
    <reaction evidence="7">
        <text>L-seryl-[protein] + ATP = O-phospho-L-seryl-[protein] + ADP + H(+)</text>
        <dbReference type="Rhea" id="RHEA:17989"/>
        <dbReference type="Rhea" id="RHEA-COMP:9863"/>
        <dbReference type="Rhea" id="RHEA-COMP:11604"/>
        <dbReference type="ChEBI" id="CHEBI:15378"/>
        <dbReference type="ChEBI" id="CHEBI:29999"/>
        <dbReference type="ChEBI" id="CHEBI:30616"/>
        <dbReference type="ChEBI" id="CHEBI:83421"/>
        <dbReference type="ChEBI" id="CHEBI:456216"/>
        <dbReference type="EC" id="2.7.11.1"/>
    </reaction>
</comment>
<name>A0AA36DDU1_9BILA</name>
<dbReference type="Pfam" id="PF00069">
    <property type="entry name" value="Pkinase"/>
    <property type="match status" value="1"/>
</dbReference>
<keyword evidence="1" id="KW-0723">Serine/threonine-protein kinase</keyword>
<keyword evidence="5" id="KW-0067">ATP-binding</keyword>
<dbReference type="EMBL" id="CATQJA010002701">
    <property type="protein sequence ID" value="CAJ0584876.1"/>
    <property type="molecule type" value="Genomic_DNA"/>
</dbReference>
<evidence type="ECO:0000256" key="5">
    <source>
        <dbReference type="ARBA" id="ARBA00022840"/>
    </source>
</evidence>
<dbReference type="PANTHER" id="PTHR24350">
    <property type="entry name" value="SERINE/THREONINE-PROTEIN KINASE IAL-RELATED"/>
    <property type="match status" value="1"/>
</dbReference>
<dbReference type="InterPro" id="IPR000719">
    <property type="entry name" value="Prot_kinase_dom"/>
</dbReference>
<keyword evidence="3" id="KW-0547">Nucleotide-binding</keyword>
<dbReference type="InterPro" id="IPR011009">
    <property type="entry name" value="Kinase-like_dom_sf"/>
</dbReference>
<evidence type="ECO:0000256" key="4">
    <source>
        <dbReference type="ARBA" id="ARBA00022777"/>
    </source>
</evidence>
<dbReference type="SUPFAM" id="SSF56112">
    <property type="entry name" value="Protein kinase-like (PK-like)"/>
    <property type="match status" value="1"/>
</dbReference>
<keyword evidence="4" id="KW-0418">Kinase</keyword>
<proteinExistence type="predicted"/>
<feature type="non-terminal residue" evidence="10">
    <location>
        <position position="1"/>
    </location>
</feature>
<evidence type="ECO:0000313" key="11">
    <source>
        <dbReference type="Proteomes" id="UP001177023"/>
    </source>
</evidence>
<feature type="region of interest" description="Disordered" evidence="8">
    <location>
        <begin position="100"/>
        <end position="129"/>
    </location>
</feature>
<organism evidence="10 11">
    <name type="scientific">Mesorhabditis spiculigera</name>
    <dbReference type="NCBI Taxonomy" id="96644"/>
    <lineage>
        <taxon>Eukaryota</taxon>
        <taxon>Metazoa</taxon>
        <taxon>Ecdysozoa</taxon>
        <taxon>Nematoda</taxon>
        <taxon>Chromadorea</taxon>
        <taxon>Rhabditida</taxon>
        <taxon>Rhabditina</taxon>
        <taxon>Rhabditomorpha</taxon>
        <taxon>Rhabditoidea</taxon>
        <taxon>Rhabditidae</taxon>
        <taxon>Mesorhabditinae</taxon>
        <taxon>Mesorhabditis</taxon>
    </lineage>
</organism>
<evidence type="ECO:0000259" key="9">
    <source>
        <dbReference type="PROSITE" id="PS50011"/>
    </source>
</evidence>
<dbReference type="AlphaFoldDB" id="A0AA36DDU1"/>
<dbReference type="InterPro" id="IPR030616">
    <property type="entry name" value="Aur-like"/>
</dbReference>
<dbReference type="SMART" id="SM00220">
    <property type="entry name" value="S_TKc"/>
    <property type="match status" value="1"/>
</dbReference>
<protein>
    <recommendedName>
        <fullName evidence="9">Protein kinase domain-containing protein</fullName>
    </recommendedName>
</protein>
<dbReference type="GO" id="GO:0005524">
    <property type="term" value="F:ATP binding"/>
    <property type="evidence" value="ECO:0007669"/>
    <property type="project" value="UniProtKB-KW"/>
</dbReference>
<reference evidence="10" key="1">
    <citation type="submission" date="2023-06" db="EMBL/GenBank/DDBJ databases">
        <authorList>
            <person name="Delattre M."/>
        </authorList>
    </citation>
    <scope>NUCLEOTIDE SEQUENCE</scope>
    <source>
        <strain evidence="10">AF72</strain>
    </source>
</reference>
<keyword evidence="2" id="KW-0808">Transferase</keyword>
<comment type="catalytic activity">
    <reaction evidence="6">
        <text>L-threonyl-[protein] + ATP = O-phospho-L-threonyl-[protein] + ADP + H(+)</text>
        <dbReference type="Rhea" id="RHEA:46608"/>
        <dbReference type="Rhea" id="RHEA-COMP:11060"/>
        <dbReference type="Rhea" id="RHEA-COMP:11605"/>
        <dbReference type="ChEBI" id="CHEBI:15378"/>
        <dbReference type="ChEBI" id="CHEBI:30013"/>
        <dbReference type="ChEBI" id="CHEBI:30616"/>
        <dbReference type="ChEBI" id="CHEBI:61977"/>
        <dbReference type="ChEBI" id="CHEBI:456216"/>
        <dbReference type="EC" id="2.7.11.1"/>
    </reaction>
</comment>
<gene>
    <name evidence="10" type="ORF">MSPICULIGERA_LOCUS22915</name>
</gene>
<feature type="domain" description="Protein kinase" evidence="9">
    <location>
        <begin position="1"/>
        <end position="95"/>
    </location>
</feature>
<dbReference type="Proteomes" id="UP001177023">
    <property type="component" value="Unassembled WGS sequence"/>
</dbReference>